<proteinExistence type="inferred from homology"/>
<dbReference type="InterPro" id="IPR050155">
    <property type="entry name" value="HAD-like_hydrolase_sf"/>
</dbReference>
<dbReference type="PANTHER" id="PTHR43434:SF1">
    <property type="entry name" value="PHOSPHOGLYCOLATE PHOSPHATASE"/>
    <property type="match status" value="1"/>
</dbReference>
<sequence>MTKLRKPRNNYSSQIVTPINKKLRDNYLLINYNQLILIIRNYTNLTMNNLIVFDIDGTLIHYIDCETTAYVESINSVIGIDKISTKWDDYSYSTESGILSEIFFQSLQREPKNTEQCSIKDRYISYLSASFKHNPNSLKCIPGARDVFDMAKQINWDVAIATGGWYESAVMKLDTVGIPYHNTPMAHADDHFERKDIIMTAVSRAQHFYNKNNYHNIIYVGDRLWDLKATQALKIDFIGVGEHLKTIENRNFFLVDDYESHDFLNYLKNFESHYKNKENKIMDTV</sequence>
<dbReference type="GO" id="GO:0005829">
    <property type="term" value="C:cytosol"/>
    <property type="evidence" value="ECO:0007669"/>
    <property type="project" value="TreeGrafter"/>
</dbReference>
<dbReference type="Pfam" id="PF13419">
    <property type="entry name" value="HAD_2"/>
    <property type="match status" value="1"/>
</dbReference>
<dbReference type="Gene3D" id="1.10.150.240">
    <property type="entry name" value="Putative phosphatase, domain 2"/>
    <property type="match status" value="1"/>
</dbReference>
<dbReference type="PANTHER" id="PTHR43434">
    <property type="entry name" value="PHOSPHOGLYCOLATE PHOSPHATASE"/>
    <property type="match status" value="1"/>
</dbReference>
<dbReference type="Proteomes" id="UP000054854">
    <property type="component" value="Unassembled WGS sequence"/>
</dbReference>
<dbReference type="InterPro" id="IPR036412">
    <property type="entry name" value="HAD-like_sf"/>
</dbReference>
<accession>A0A378IIA8</accession>
<name>A0A378IIA8_9GAMM</name>
<dbReference type="InterPro" id="IPR023214">
    <property type="entry name" value="HAD_sf"/>
</dbReference>
<organism evidence="6 8">
    <name type="scientific">Legionella cincinnatiensis</name>
    <dbReference type="NCBI Taxonomy" id="28085"/>
    <lineage>
        <taxon>Bacteria</taxon>
        <taxon>Pseudomonadati</taxon>
        <taxon>Pseudomonadota</taxon>
        <taxon>Gammaproteobacteria</taxon>
        <taxon>Legionellales</taxon>
        <taxon>Legionellaceae</taxon>
        <taxon>Legionella</taxon>
    </lineage>
</organism>
<evidence type="ECO:0000256" key="4">
    <source>
        <dbReference type="ARBA" id="ARBA00013078"/>
    </source>
</evidence>
<dbReference type="CDD" id="cd01427">
    <property type="entry name" value="HAD_like"/>
    <property type="match status" value="1"/>
</dbReference>
<dbReference type="EMBL" id="UGNX01000001">
    <property type="protein sequence ID" value="STX34736.1"/>
    <property type="molecule type" value="Genomic_DNA"/>
</dbReference>
<dbReference type="STRING" id="28085.Lcin_3026"/>
<dbReference type="InterPro" id="IPR023198">
    <property type="entry name" value="PGP-like_dom2"/>
</dbReference>
<dbReference type="Gene3D" id="3.40.50.1000">
    <property type="entry name" value="HAD superfamily/HAD-like"/>
    <property type="match status" value="1"/>
</dbReference>
<keyword evidence="7" id="KW-1185">Reference proteome</keyword>
<dbReference type="SUPFAM" id="SSF56784">
    <property type="entry name" value="HAD-like"/>
    <property type="match status" value="1"/>
</dbReference>
<evidence type="ECO:0000313" key="5">
    <source>
        <dbReference type="EMBL" id="KTC81956.1"/>
    </source>
</evidence>
<dbReference type="SFLD" id="SFLDS00003">
    <property type="entry name" value="Haloacid_Dehalogenase"/>
    <property type="match status" value="1"/>
</dbReference>
<evidence type="ECO:0000313" key="8">
    <source>
        <dbReference type="Proteomes" id="UP000255316"/>
    </source>
</evidence>
<dbReference type="OrthoDB" id="9807630at2"/>
<comment type="pathway">
    <text evidence="2">Organic acid metabolism; glycolate biosynthesis; glycolate from 2-phosphoglycolate: step 1/1.</text>
</comment>
<protein>
    <recommendedName>
        <fullName evidence="4">phosphoglycolate phosphatase</fullName>
        <ecNumber evidence="4">3.1.3.18</ecNumber>
    </recommendedName>
</protein>
<evidence type="ECO:0000313" key="7">
    <source>
        <dbReference type="Proteomes" id="UP000054854"/>
    </source>
</evidence>
<dbReference type="EMBL" id="LNXX01000047">
    <property type="protein sequence ID" value="KTC81956.1"/>
    <property type="molecule type" value="Genomic_DNA"/>
</dbReference>
<reference evidence="5 7" key="1">
    <citation type="submission" date="2015-11" db="EMBL/GenBank/DDBJ databases">
        <title>Genomic analysis of 38 Legionella species identifies large and diverse effector repertoires.</title>
        <authorList>
            <person name="Burstein D."/>
            <person name="Amaro F."/>
            <person name="Zusman T."/>
            <person name="Lifshitz Z."/>
            <person name="Cohen O."/>
            <person name="Gilbert J.A."/>
            <person name="Pupko T."/>
            <person name="Shuman H.A."/>
            <person name="Segal G."/>
        </authorList>
    </citation>
    <scope>NUCLEOTIDE SEQUENCE [LARGE SCALE GENOMIC DNA]</scope>
    <source>
        <strain evidence="5 7">CDC#72-OH-14</strain>
    </source>
</reference>
<reference evidence="6 8" key="2">
    <citation type="submission" date="2018-06" db="EMBL/GenBank/DDBJ databases">
        <authorList>
            <consortium name="Pathogen Informatics"/>
            <person name="Doyle S."/>
        </authorList>
    </citation>
    <scope>NUCLEOTIDE SEQUENCE [LARGE SCALE GENOMIC DNA]</scope>
    <source>
        <strain evidence="6 8">NCTC12438</strain>
    </source>
</reference>
<evidence type="ECO:0000313" key="6">
    <source>
        <dbReference type="EMBL" id="STX34736.1"/>
    </source>
</evidence>
<dbReference type="Proteomes" id="UP000255316">
    <property type="component" value="Unassembled WGS sequence"/>
</dbReference>
<evidence type="ECO:0000256" key="3">
    <source>
        <dbReference type="ARBA" id="ARBA00006171"/>
    </source>
</evidence>
<dbReference type="GO" id="GO:0008967">
    <property type="term" value="F:phosphoglycolate phosphatase activity"/>
    <property type="evidence" value="ECO:0007669"/>
    <property type="project" value="UniProtKB-EC"/>
</dbReference>
<dbReference type="EC" id="3.1.3.18" evidence="4"/>
<gene>
    <name evidence="5" type="ORF">Lcin_3026</name>
    <name evidence="6" type="ORF">NCTC12438_01340</name>
</gene>
<evidence type="ECO:0000256" key="2">
    <source>
        <dbReference type="ARBA" id="ARBA00004818"/>
    </source>
</evidence>
<dbReference type="GO" id="GO:0006281">
    <property type="term" value="P:DNA repair"/>
    <property type="evidence" value="ECO:0007669"/>
    <property type="project" value="TreeGrafter"/>
</dbReference>
<evidence type="ECO:0000256" key="1">
    <source>
        <dbReference type="ARBA" id="ARBA00000830"/>
    </source>
</evidence>
<dbReference type="InterPro" id="IPR041492">
    <property type="entry name" value="HAD_2"/>
</dbReference>
<comment type="catalytic activity">
    <reaction evidence="1">
        <text>2-phosphoglycolate + H2O = glycolate + phosphate</text>
        <dbReference type="Rhea" id="RHEA:14369"/>
        <dbReference type="ChEBI" id="CHEBI:15377"/>
        <dbReference type="ChEBI" id="CHEBI:29805"/>
        <dbReference type="ChEBI" id="CHEBI:43474"/>
        <dbReference type="ChEBI" id="CHEBI:58033"/>
        <dbReference type="EC" id="3.1.3.18"/>
    </reaction>
</comment>
<dbReference type="AlphaFoldDB" id="A0A378IIA8"/>
<comment type="similarity">
    <text evidence="3">Belongs to the HAD-like hydrolase superfamily. CbbY/CbbZ/Gph/YieH family.</text>
</comment>
<dbReference type="SFLD" id="SFLDG01129">
    <property type="entry name" value="C1.5:_HAD__Beta-PGM__Phosphata"/>
    <property type="match status" value="1"/>
</dbReference>